<dbReference type="EMBL" id="JABFTP020000185">
    <property type="protein sequence ID" value="KAL3286429.1"/>
    <property type="molecule type" value="Genomic_DNA"/>
</dbReference>
<keyword evidence="14" id="KW-1185">Reference proteome</keyword>
<keyword evidence="10" id="KW-0482">Metalloprotease</keyword>
<dbReference type="GO" id="GO:0005739">
    <property type="term" value="C:mitochondrion"/>
    <property type="evidence" value="ECO:0007669"/>
    <property type="project" value="UniProtKB-SubCell"/>
</dbReference>
<comment type="cofactor">
    <cofactor evidence="1">
        <name>Zn(2+)</name>
        <dbReference type="ChEBI" id="CHEBI:29105"/>
    </cofactor>
</comment>
<dbReference type="Pfam" id="PF08367">
    <property type="entry name" value="M16C_assoc"/>
    <property type="match status" value="1"/>
</dbReference>
<evidence type="ECO:0000256" key="2">
    <source>
        <dbReference type="ARBA" id="ARBA00004173"/>
    </source>
</evidence>
<dbReference type="Proteomes" id="UP001516400">
    <property type="component" value="Unassembled WGS sequence"/>
</dbReference>
<organism evidence="13 14">
    <name type="scientific">Cryptolaemus montrouzieri</name>
    <dbReference type="NCBI Taxonomy" id="559131"/>
    <lineage>
        <taxon>Eukaryota</taxon>
        <taxon>Metazoa</taxon>
        <taxon>Ecdysozoa</taxon>
        <taxon>Arthropoda</taxon>
        <taxon>Hexapoda</taxon>
        <taxon>Insecta</taxon>
        <taxon>Pterygota</taxon>
        <taxon>Neoptera</taxon>
        <taxon>Endopterygota</taxon>
        <taxon>Coleoptera</taxon>
        <taxon>Polyphaga</taxon>
        <taxon>Cucujiformia</taxon>
        <taxon>Coccinelloidea</taxon>
        <taxon>Coccinellidae</taxon>
        <taxon>Scymninae</taxon>
        <taxon>Scymnini</taxon>
        <taxon>Cryptolaemus</taxon>
    </lineage>
</organism>
<evidence type="ECO:0000256" key="1">
    <source>
        <dbReference type="ARBA" id="ARBA00001947"/>
    </source>
</evidence>
<feature type="domain" description="Peptidase M16C associated" evidence="12">
    <location>
        <begin position="505"/>
        <end position="752"/>
    </location>
</feature>
<evidence type="ECO:0000256" key="10">
    <source>
        <dbReference type="ARBA" id="ARBA00023049"/>
    </source>
</evidence>
<comment type="caution">
    <text evidence="13">The sequence shown here is derived from an EMBL/GenBank/DDBJ whole genome shotgun (WGS) entry which is preliminary data.</text>
</comment>
<evidence type="ECO:0000256" key="4">
    <source>
        <dbReference type="ARBA" id="ARBA00020167"/>
    </source>
</evidence>
<dbReference type="InterPro" id="IPR055130">
    <property type="entry name" value="PreP_C"/>
</dbReference>
<keyword evidence="6" id="KW-0479">Metal-binding</keyword>
<dbReference type="FunFam" id="3.30.830.10:FF:000009">
    <property type="entry name" value="Presequence protease, mitochondrial"/>
    <property type="match status" value="1"/>
</dbReference>
<dbReference type="InterPro" id="IPR013578">
    <property type="entry name" value="Peptidase_M16C_assoc"/>
</dbReference>
<name>A0ABD2P5Z1_9CUCU</name>
<proteinExistence type="inferred from homology"/>
<evidence type="ECO:0000313" key="14">
    <source>
        <dbReference type="Proteomes" id="UP001516400"/>
    </source>
</evidence>
<protein>
    <recommendedName>
        <fullName evidence="4">Presequence protease, mitochondrial</fullName>
    </recommendedName>
</protein>
<dbReference type="PANTHER" id="PTHR43016:SF13">
    <property type="entry name" value="PRESEQUENCE PROTEASE, MITOCHONDRIAL"/>
    <property type="match status" value="1"/>
</dbReference>
<dbReference type="SUPFAM" id="SSF63411">
    <property type="entry name" value="LuxS/MPP-like metallohydrolase"/>
    <property type="match status" value="4"/>
</dbReference>
<reference evidence="13 14" key="1">
    <citation type="journal article" date="2021" name="BMC Biol.">
        <title>Horizontally acquired antibacterial genes associated with adaptive radiation of ladybird beetles.</title>
        <authorList>
            <person name="Li H.S."/>
            <person name="Tang X.F."/>
            <person name="Huang Y.H."/>
            <person name="Xu Z.Y."/>
            <person name="Chen M.L."/>
            <person name="Du X.Y."/>
            <person name="Qiu B.Y."/>
            <person name="Chen P.T."/>
            <person name="Zhang W."/>
            <person name="Slipinski A."/>
            <person name="Escalona H.E."/>
            <person name="Waterhouse R.M."/>
            <person name="Zwick A."/>
            <person name="Pang H."/>
        </authorList>
    </citation>
    <scope>NUCLEOTIDE SEQUENCE [LARGE SCALE GENOMIC DNA]</scope>
    <source>
        <strain evidence="13">SYSU2018</strain>
    </source>
</reference>
<dbReference type="InterPro" id="IPR007863">
    <property type="entry name" value="Peptidase_M16_C"/>
</dbReference>
<accession>A0ABD2P5Z1</accession>
<evidence type="ECO:0000256" key="11">
    <source>
        <dbReference type="ARBA" id="ARBA00023128"/>
    </source>
</evidence>
<dbReference type="FunFam" id="3.30.830.10:FF:000013">
    <property type="entry name" value="Mitochondrial presequence protease"/>
    <property type="match status" value="1"/>
</dbReference>
<keyword evidence="5" id="KW-0645">Protease</keyword>
<evidence type="ECO:0000256" key="6">
    <source>
        <dbReference type="ARBA" id="ARBA00022723"/>
    </source>
</evidence>
<dbReference type="FunFam" id="3.30.830.10:FF:000011">
    <property type="entry name" value="Presequence protease, mitochondrial"/>
    <property type="match status" value="1"/>
</dbReference>
<keyword evidence="9" id="KW-0809">Transit peptide</keyword>
<evidence type="ECO:0000259" key="12">
    <source>
        <dbReference type="SMART" id="SM01264"/>
    </source>
</evidence>
<dbReference type="GO" id="GO:0046872">
    <property type="term" value="F:metal ion binding"/>
    <property type="evidence" value="ECO:0007669"/>
    <property type="project" value="UniProtKB-KW"/>
</dbReference>
<comment type="subcellular location">
    <subcellularLocation>
        <location evidence="2">Mitochondrion</location>
    </subcellularLocation>
</comment>
<comment type="similarity">
    <text evidence="3">Belongs to the peptidase M16 family. PreP subfamily.</text>
</comment>
<gene>
    <name evidence="13" type="ORF">HHI36_000937</name>
</gene>
<sequence length="1022" mass="117449">MWSRNLNYLRHSSKLVSRRSSQFTHIKEQTTDAVADLQKFTVGEIIHGFQVKKVQEIKEFEVVALILVHDKTKSEYLHLFRNDSNNVFSINFRTTPLNSTGLPHVLEHIVLCGSQLYPVRDPFFKMLNRSLATFMNAMTGSDFTIYPFSSQNLTDYRNLQKIYLDAVFKPELKELDFMEEGWRLENTELANINSPLFLTGVVYNEMKGAFSENERILSQKIQNLILPDHTYGVVSGGDPMEIPNLTWDDLKSFHTNHYHPSNARFYSYGNFPLIPSLQYINDEYLSKYNHIPCSHTIVPTHKRWDDPKEEHVYGRFENMRDKYEKQNSIAISLVMSDITDIYETFVLQFISELLIRGSNAPFYKTLIEPNISGGFTQSTGFDNQTKDSIFSIGLQGLKKNDFNRVIKIFDYTIAKVIETGFDEKHIESVLHRYELSLKHETSNFGLNLLFALTPIWNHDGQILKSLQVNDMIGKLQQNMKNNPKYLQEIVKKYFKDNKHRLTITMSPDKEYEGKLNEEEKRLTEQKSAKLTEHDKEDLFKKNLELQARQSKPQNAELLPTLTIDDVNREVERIPIEHTNIGYIPLQINRVNSNGIVYFKGVLSTVHLSPEQQMLLPLFCYVINKLGTSKLNYKEFDNLAQRKTSGLDFSIHIGESLYTLHSYEPGVSISSYCLEKNLDDMWELWSQLFNINELEDVARFKMLVQLYMSNLTQGLADEGHVYAMQAAAALVSGTASQREYLTGLQHIAYMKQLMNVSNYPAMLRAMADIGKSLFNQKNLRCALNVSDDQVLKVIESFKSFVHQIPEGPSTPASDKSYVTGKVLSSKSAVQCQHHVLNVPVNYCSKAVLTVPYTNPEYSRLRVLARLLTSKYLHPNLRERYGAYGGGARLTTDGVFTFFSYRDPRNLQTLDIFDETQKWLHEELNKVTPQEIVESKLGVFQAIDAPIPPCHKGCNEFYLRLTPDILQNHRAEVMSVDHNALREVGEKYLSATDKILNGKVIMGPKSDCDTSKRKDELWTVVDNA</sequence>
<evidence type="ECO:0000256" key="9">
    <source>
        <dbReference type="ARBA" id="ARBA00022946"/>
    </source>
</evidence>
<dbReference type="GO" id="GO:0008237">
    <property type="term" value="F:metallopeptidase activity"/>
    <property type="evidence" value="ECO:0007669"/>
    <property type="project" value="UniProtKB-KW"/>
</dbReference>
<keyword evidence="8" id="KW-0862">Zinc</keyword>
<dbReference type="AlphaFoldDB" id="A0ABD2P5Z1"/>
<keyword evidence="7" id="KW-0378">Hydrolase</keyword>
<dbReference type="Gene3D" id="3.30.830.10">
    <property type="entry name" value="Metalloenzyme, LuxS/M16 peptidase-like"/>
    <property type="match status" value="4"/>
</dbReference>
<evidence type="ECO:0000313" key="13">
    <source>
        <dbReference type="EMBL" id="KAL3286429.1"/>
    </source>
</evidence>
<evidence type="ECO:0000256" key="7">
    <source>
        <dbReference type="ARBA" id="ARBA00022801"/>
    </source>
</evidence>
<evidence type="ECO:0000256" key="5">
    <source>
        <dbReference type="ARBA" id="ARBA00022670"/>
    </source>
</evidence>
<dbReference type="PANTHER" id="PTHR43016">
    <property type="entry name" value="PRESEQUENCE PROTEASE"/>
    <property type="match status" value="1"/>
</dbReference>
<evidence type="ECO:0000256" key="3">
    <source>
        <dbReference type="ARBA" id="ARBA00007575"/>
    </source>
</evidence>
<dbReference type="SMART" id="SM01264">
    <property type="entry name" value="M16C_associated"/>
    <property type="match status" value="1"/>
</dbReference>
<evidence type="ECO:0000256" key="8">
    <source>
        <dbReference type="ARBA" id="ARBA00022833"/>
    </source>
</evidence>
<dbReference type="GO" id="GO:0006508">
    <property type="term" value="P:proteolysis"/>
    <property type="evidence" value="ECO:0007669"/>
    <property type="project" value="UniProtKB-KW"/>
</dbReference>
<dbReference type="Pfam" id="PF22516">
    <property type="entry name" value="PreP_C"/>
    <property type="match status" value="1"/>
</dbReference>
<dbReference type="InterPro" id="IPR011249">
    <property type="entry name" value="Metalloenz_LuxS/M16"/>
</dbReference>
<keyword evidence="11" id="KW-0496">Mitochondrion</keyword>
<dbReference type="Pfam" id="PF05193">
    <property type="entry name" value="Peptidase_M16_C"/>
    <property type="match status" value="1"/>
</dbReference>